<evidence type="ECO:0000313" key="2">
    <source>
        <dbReference type="Proteomes" id="UP000261560"/>
    </source>
</evidence>
<evidence type="ECO:0000313" key="1">
    <source>
        <dbReference type="Ensembl" id="ENSOMEP00000010121.1"/>
    </source>
</evidence>
<reference evidence="1" key="1">
    <citation type="submission" date="2025-08" db="UniProtKB">
        <authorList>
            <consortium name="Ensembl"/>
        </authorList>
    </citation>
    <scope>IDENTIFICATION</scope>
</reference>
<dbReference type="AlphaFoldDB" id="A0A3B3BWQ6"/>
<organism evidence="1 2">
    <name type="scientific">Oryzias melastigma</name>
    <name type="common">Marine medaka</name>
    <dbReference type="NCBI Taxonomy" id="30732"/>
    <lineage>
        <taxon>Eukaryota</taxon>
        <taxon>Metazoa</taxon>
        <taxon>Chordata</taxon>
        <taxon>Craniata</taxon>
        <taxon>Vertebrata</taxon>
        <taxon>Euteleostomi</taxon>
        <taxon>Actinopterygii</taxon>
        <taxon>Neopterygii</taxon>
        <taxon>Teleostei</taxon>
        <taxon>Neoteleostei</taxon>
        <taxon>Acanthomorphata</taxon>
        <taxon>Ovalentaria</taxon>
        <taxon>Atherinomorphae</taxon>
        <taxon>Beloniformes</taxon>
        <taxon>Adrianichthyidae</taxon>
        <taxon>Oryziinae</taxon>
        <taxon>Oryzias</taxon>
    </lineage>
</organism>
<dbReference type="Ensembl" id="ENSOMET00000016840.1">
    <property type="protein sequence ID" value="ENSOMEP00000010121.1"/>
    <property type="gene ID" value="ENSOMEG00000011391.1"/>
</dbReference>
<evidence type="ECO:0008006" key="3">
    <source>
        <dbReference type="Google" id="ProtNLM"/>
    </source>
</evidence>
<accession>A0A3B3BWQ6</accession>
<name>A0A3B3BWQ6_ORYME</name>
<protein>
    <recommendedName>
        <fullName evidence="3">DUF4939 domain-containing protein</fullName>
    </recommendedName>
</protein>
<sequence length="138" mass="15377">LVLVNSSNSECYLLFSCSCLSLLRPQPAFDHRSASAYDKLLAVPDPRLFFTNGLPQPLTNPSPFLTSEAKVSFLCSLLSGEALEWLSALWTRGSVPFYSYAAFTQLLRQVFHHSADGKEPGDLLMETEDTYLQDPIKD</sequence>
<reference evidence="1" key="2">
    <citation type="submission" date="2025-09" db="UniProtKB">
        <authorList>
            <consortium name="Ensembl"/>
        </authorList>
    </citation>
    <scope>IDENTIFICATION</scope>
</reference>
<proteinExistence type="predicted"/>
<dbReference type="PaxDb" id="30732-ENSOMEP00000010121"/>
<keyword evidence="2" id="KW-1185">Reference proteome</keyword>
<dbReference type="GeneTree" id="ENSGT00940000178923"/>
<dbReference type="Proteomes" id="UP000261560">
    <property type="component" value="Unplaced"/>
</dbReference>